<evidence type="ECO:0000313" key="1">
    <source>
        <dbReference type="EMBL" id="SDA48105.1"/>
    </source>
</evidence>
<protein>
    <submittedName>
        <fullName evidence="1">Uncharacterized protein</fullName>
    </submittedName>
</protein>
<dbReference type="Proteomes" id="UP000198756">
    <property type="component" value="Unassembled WGS sequence"/>
</dbReference>
<keyword evidence="2" id="KW-1185">Reference proteome</keyword>
<accession>A0A1G5VSS9</accession>
<evidence type="ECO:0000313" key="2">
    <source>
        <dbReference type="Proteomes" id="UP000198756"/>
    </source>
</evidence>
<sequence length="71" mass="7669">MPPTPLTLAKHNLGIVAIAAAHVAAGKPQDAACTIREVKQRKRGDTEDRPPLFQATRQSGCAACVHLFYRC</sequence>
<organism evidence="1 2">
    <name type="scientific">Algoriphagus alkaliphilus</name>
    <dbReference type="NCBI Taxonomy" id="279824"/>
    <lineage>
        <taxon>Bacteria</taxon>
        <taxon>Pseudomonadati</taxon>
        <taxon>Bacteroidota</taxon>
        <taxon>Cytophagia</taxon>
        <taxon>Cytophagales</taxon>
        <taxon>Cyclobacteriaceae</taxon>
        <taxon>Algoriphagus</taxon>
    </lineage>
</organism>
<gene>
    <name evidence="1" type="ORF">SAMN03080617_00634</name>
</gene>
<dbReference type="AlphaFoldDB" id="A0A1G5VSS9"/>
<proteinExistence type="predicted"/>
<reference evidence="2" key="1">
    <citation type="submission" date="2016-10" db="EMBL/GenBank/DDBJ databases">
        <authorList>
            <person name="Varghese N."/>
            <person name="Submissions S."/>
        </authorList>
    </citation>
    <scope>NUCLEOTIDE SEQUENCE [LARGE SCALE GENOMIC DNA]</scope>
    <source>
        <strain evidence="2">DSM 22703</strain>
    </source>
</reference>
<dbReference type="EMBL" id="FMXE01000004">
    <property type="protein sequence ID" value="SDA48105.1"/>
    <property type="molecule type" value="Genomic_DNA"/>
</dbReference>
<name>A0A1G5VSS9_9BACT</name>